<protein>
    <submittedName>
        <fullName evidence="1">Uncharacterized protein</fullName>
    </submittedName>
</protein>
<reference evidence="1" key="1">
    <citation type="journal article" date="2021" name="Proc. Natl. Acad. Sci. U.S.A.">
        <title>A Catalog of Tens of Thousands of Viruses from Human Metagenomes Reveals Hidden Associations with Chronic Diseases.</title>
        <authorList>
            <person name="Tisza M.J."/>
            <person name="Buck C.B."/>
        </authorList>
    </citation>
    <scope>NUCLEOTIDE SEQUENCE</scope>
    <source>
        <strain evidence="1">CtLl75</strain>
    </source>
</reference>
<evidence type="ECO:0000313" key="1">
    <source>
        <dbReference type="EMBL" id="DAE28398.1"/>
    </source>
</evidence>
<dbReference type="EMBL" id="BK059085">
    <property type="protein sequence ID" value="DAE28398.1"/>
    <property type="molecule type" value="Genomic_DNA"/>
</dbReference>
<accession>A0A8S5RAF2</accession>
<name>A0A8S5RAF2_9VIRU</name>
<organism evidence="1">
    <name type="scientific">virus sp. ctLl75</name>
    <dbReference type="NCBI Taxonomy" id="2828249"/>
    <lineage>
        <taxon>Viruses</taxon>
    </lineage>
</organism>
<sequence length="80" mass="9003">MERQRNLIQKNTEVNKQYTEVAKKLNSALNTFNGIKIDDSATRDEFEASRRQALSTAEAFRQALNAKIAFTKGVNAGLKE</sequence>
<proteinExistence type="predicted"/>